<evidence type="ECO:0000256" key="4">
    <source>
        <dbReference type="ARBA" id="ARBA00022452"/>
    </source>
</evidence>
<dbReference type="EMBL" id="AP019799">
    <property type="protein sequence ID" value="BBL91410.1"/>
    <property type="molecule type" value="Genomic_DNA"/>
</dbReference>
<evidence type="ECO:0000256" key="2">
    <source>
        <dbReference type="ARBA" id="ARBA00007055"/>
    </source>
</evidence>
<dbReference type="Proteomes" id="UP000315115">
    <property type="component" value="Chromosome 2"/>
</dbReference>
<dbReference type="Pfam" id="PF02264">
    <property type="entry name" value="LamB"/>
    <property type="match status" value="1"/>
</dbReference>
<dbReference type="PANTHER" id="PTHR38762">
    <property type="entry name" value="CRYPTIC OUTER MEMBRANE PORIN BGLH-RELATED"/>
    <property type="match status" value="1"/>
</dbReference>
<gene>
    <name evidence="11" type="ORF">VroAM7_40630</name>
</gene>
<dbReference type="GO" id="GO:0015144">
    <property type="term" value="F:carbohydrate transmembrane transporter activity"/>
    <property type="evidence" value="ECO:0007669"/>
    <property type="project" value="TreeGrafter"/>
</dbReference>
<dbReference type="AlphaFoldDB" id="A0A510IGQ3"/>
<evidence type="ECO:0000256" key="3">
    <source>
        <dbReference type="ARBA" id="ARBA00022448"/>
    </source>
</evidence>
<keyword evidence="4" id="KW-1134">Transmembrane beta strand</keyword>
<dbReference type="InterPro" id="IPR036998">
    <property type="entry name" value="Porin_LamB_sf"/>
</dbReference>
<dbReference type="RefSeq" id="WP_138953975.1">
    <property type="nucleotide sequence ID" value="NZ_AP019799.1"/>
</dbReference>
<protein>
    <submittedName>
        <fullName evidence="11">Outer membrane protein S</fullName>
    </submittedName>
</protein>
<comment type="similarity">
    <text evidence="2">Belongs to the porin LamB (TC 1.B.3) family.</text>
</comment>
<keyword evidence="10" id="KW-0732">Signal</keyword>
<keyword evidence="7" id="KW-0626">Porin</keyword>
<dbReference type="GO" id="GO:0006811">
    <property type="term" value="P:monoatomic ion transport"/>
    <property type="evidence" value="ECO:0007669"/>
    <property type="project" value="UniProtKB-KW"/>
</dbReference>
<sequence>MKNFKVLPLTLAVAASFASLPSLAANSDVEALEKRIQELETKIESGYVYDQQPAVLTPETEVPLGIVFSGYARYGAHYQGSDAQTVGTFGALNANATGRLGNEGNGGEFQLAKAFKSDGGAIWDIVLMLDHWADSSWADDGGVNVKKMYAGATNLFESQPDLYVWAGRDFHQRPQTDLNDYFWMTHDGQGAGFYNLNLGGAKLDFGAVGEIEGDMVGDTGRYAITSKLHGIQLGESANLSLYANYGFASEKLDGDDLTAYQVAGELSVAGQRLVVRYSDNTTDSVLYSHMLEEGKNALLVSFDGGTSLTDKLGVQYLAAYQSLEVEGTDSRVNYNAIVRPTYQWNDIHSTWLEAGYSVVDYDDFDATNSSWKMTLSQNMAIGPETWSRPMLRFYATVGNADNEYTGFDSVTGEKISSDVDTVTVGAMFEAWW</sequence>
<evidence type="ECO:0000313" key="11">
    <source>
        <dbReference type="EMBL" id="BBL91410.1"/>
    </source>
</evidence>
<comment type="subcellular location">
    <subcellularLocation>
        <location evidence="1">Cell outer membrane</location>
        <topology evidence="1">Multi-pass membrane protein</topology>
    </subcellularLocation>
</comment>
<dbReference type="GO" id="GO:0015774">
    <property type="term" value="P:polysaccharide transport"/>
    <property type="evidence" value="ECO:0007669"/>
    <property type="project" value="TreeGrafter"/>
</dbReference>
<dbReference type="GO" id="GO:0009279">
    <property type="term" value="C:cell outer membrane"/>
    <property type="evidence" value="ECO:0007669"/>
    <property type="project" value="UniProtKB-SubCell"/>
</dbReference>
<dbReference type="GO" id="GO:0015288">
    <property type="term" value="F:porin activity"/>
    <property type="evidence" value="ECO:0007669"/>
    <property type="project" value="UniProtKB-KW"/>
</dbReference>
<accession>A0A510IGQ3</accession>
<evidence type="ECO:0000313" key="12">
    <source>
        <dbReference type="Proteomes" id="UP000315115"/>
    </source>
</evidence>
<evidence type="ECO:0000256" key="8">
    <source>
        <dbReference type="ARBA" id="ARBA00023136"/>
    </source>
</evidence>
<keyword evidence="6" id="KW-0406">Ion transport</keyword>
<evidence type="ECO:0000256" key="10">
    <source>
        <dbReference type="SAM" id="SignalP"/>
    </source>
</evidence>
<name>A0A510IGQ3_9VIBR</name>
<dbReference type="Gene3D" id="2.40.170.10">
    <property type="entry name" value="Porin, LamB type"/>
    <property type="match status" value="1"/>
</dbReference>
<dbReference type="SUPFAM" id="SSF56935">
    <property type="entry name" value="Porins"/>
    <property type="match status" value="1"/>
</dbReference>
<evidence type="ECO:0000256" key="5">
    <source>
        <dbReference type="ARBA" id="ARBA00022692"/>
    </source>
</evidence>
<evidence type="ECO:0000256" key="1">
    <source>
        <dbReference type="ARBA" id="ARBA00004571"/>
    </source>
</evidence>
<dbReference type="InterPro" id="IPR050286">
    <property type="entry name" value="G_neg_Bact_CarbUptk_Porin"/>
</dbReference>
<keyword evidence="8" id="KW-0472">Membrane</keyword>
<evidence type="ECO:0000256" key="6">
    <source>
        <dbReference type="ARBA" id="ARBA00023065"/>
    </source>
</evidence>
<organism evidence="11 12">
    <name type="scientific">Vibrio rotiferianus</name>
    <dbReference type="NCBI Taxonomy" id="190895"/>
    <lineage>
        <taxon>Bacteria</taxon>
        <taxon>Pseudomonadati</taxon>
        <taxon>Pseudomonadota</taxon>
        <taxon>Gammaproteobacteria</taxon>
        <taxon>Vibrionales</taxon>
        <taxon>Vibrionaceae</taxon>
        <taxon>Vibrio</taxon>
    </lineage>
</organism>
<keyword evidence="3" id="KW-0813">Transport</keyword>
<reference evidence="12" key="1">
    <citation type="submission" date="2019-07" db="EMBL/GenBank/DDBJ databases">
        <title>Complete Genome Sequences of Vibrion rotiferianus strain AM7.</title>
        <authorList>
            <person name="Miyazaki K."/>
            <person name="Wiseschart A."/>
            <person name="Pootanakit K."/>
            <person name="Ishimori K."/>
            <person name="Kitahara K."/>
        </authorList>
    </citation>
    <scope>NUCLEOTIDE SEQUENCE [LARGE SCALE GENOMIC DNA]</scope>
    <source>
        <strain evidence="12">AM7</strain>
    </source>
</reference>
<proteinExistence type="inferred from homology"/>
<evidence type="ECO:0000256" key="9">
    <source>
        <dbReference type="ARBA" id="ARBA00023237"/>
    </source>
</evidence>
<dbReference type="GO" id="GO:0046930">
    <property type="term" value="C:pore complex"/>
    <property type="evidence" value="ECO:0007669"/>
    <property type="project" value="UniProtKB-KW"/>
</dbReference>
<dbReference type="InterPro" id="IPR003192">
    <property type="entry name" value="Porin_LamB"/>
</dbReference>
<keyword evidence="5" id="KW-0812">Transmembrane</keyword>
<feature type="chain" id="PRO_5022190983" evidence="10">
    <location>
        <begin position="25"/>
        <end position="432"/>
    </location>
</feature>
<dbReference type="PANTHER" id="PTHR38762:SF1">
    <property type="entry name" value="CRYPTIC OUTER MEMBRANE PORIN BGLH-RELATED"/>
    <property type="match status" value="1"/>
</dbReference>
<evidence type="ECO:0000256" key="7">
    <source>
        <dbReference type="ARBA" id="ARBA00023114"/>
    </source>
</evidence>
<feature type="signal peptide" evidence="10">
    <location>
        <begin position="1"/>
        <end position="24"/>
    </location>
</feature>
<keyword evidence="9" id="KW-0998">Cell outer membrane</keyword>